<reference evidence="2 3" key="1">
    <citation type="journal article" date="2015" name="Proc. Natl. Acad. Sci. U.S.A.">
        <title>The resurrection genome of Boea hygrometrica: A blueprint for survival of dehydration.</title>
        <authorList>
            <person name="Xiao L."/>
            <person name="Yang G."/>
            <person name="Zhang L."/>
            <person name="Yang X."/>
            <person name="Zhao S."/>
            <person name="Ji Z."/>
            <person name="Zhou Q."/>
            <person name="Hu M."/>
            <person name="Wang Y."/>
            <person name="Chen M."/>
            <person name="Xu Y."/>
            <person name="Jin H."/>
            <person name="Xiao X."/>
            <person name="Hu G."/>
            <person name="Bao F."/>
            <person name="Hu Y."/>
            <person name="Wan P."/>
            <person name="Li L."/>
            <person name="Deng X."/>
            <person name="Kuang T."/>
            <person name="Xiang C."/>
            <person name="Zhu J.K."/>
            <person name="Oliver M.J."/>
            <person name="He Y."/>
        </authorList>
    </citation>
    <scope>NUCLEOTIDE SEQUENCE [LARGE SCALE GENOMIC DNA]</scope>
    <source>
        <strain evidence="3">cv. XS01</strain>
    </source>
</reference>
<dbReference type="OrthoDB" id="1741306at2759"/>
<dbReference type="Proteomes" id="UP000250235">
    <property type="component" value="Unassembled WGS sequence"/>
</dbReference>
<gene>
    <name evidence="2" type="ORF">F511_22553</name>
</gene>
<dbReference type="EMBL" id="KQ991092">
    <property type="protein sequence ID" value="KZV52350.1"/>
    <property type="molecule type" value="Genomic_DNA"/>
</dbReference>
<proteinExistence type="predicted"/>
<protein>
    <submittedName>
        <fullName evidence="2">Splicing factor 3B subunit 1-like</fullName>
    </submittedName>
</protein>
<organism evidence="2 3">
    <name type="scientific">Dorcoceras hygrometricum</name>
    <dbReference type="NCBI Taxonomy" id="472368"/>
    <lineage>
        <taxon>Eukaryota</taxon>
        <taxon>Viridiplantae</taxon>
        <taxon>Streptophyta</taxon>
        <taxon>Embryophyta</taxon>
        <taxon>Tracheophyta</taxon>
        <taxon>Spermatophyta</taxon>
        <taxon>Magnoliopsida</taxon>
        <taxon>eudicotyledons</taxon>
        <taxon>Gunneridae</taxon>
        <taxon>Pentapetalae</taxon>
        <taxon>asterids</taxon>
        <taxon>lamiids</taxon>
        <taxon>Lamiales</taxon>
        <taxon>Gesneriaceae</taxon>
        <taxon>Didymocarpoideae</taxon>
        <taxon>Trichosporeae</taxon>
        <taxon>Loxocarpinae</taxon>
        <taxon>Dorcoceras</taxon>
    </lineage>
</organism>
<sequence length="384" mass="42283">MAAMFKALESSDAVTHEHFLLMMAIHFGLEINWSKIMFDILKGMVTKTSKKAKGAAQICTLLKSAPNLTMGEMKTFPPLKILTAKTVGTYVAKQKGIDDGNEGDESVMATTALVKKKPVTKKRTAPTTIEPVAKKKRATVGRAAPAEKDLAMVPVVQNPEPMSVVPAATPKAPHRRAPKRKLVMQKGYDDESVDSIIHLVIADINAIELGEPVLREKDLVEPGITRSVEIGMEQSIAVNDEDDNLDGAENEIARKMASFTASKQFLKEPLRSDDEDNDMSGFKQTSKIIEMEEEIEKETDVREPYVVEPVMVEITETVAVDTEEEKETDKKEIEPVATEEMSLEKCTDSEDTQPLSKVLALTIKSTSDEESIPIDDLLAMIPVD</sequence>
<name>A0A2Z7CZT1_9LAMI</name>
<keyword evidence="3" id="KW-1185">Reference proteome</keyword>
<evidence type="ECO:0000313" key="2">
    <source>
        <dbReference type="EMBL" id="KZV52350.1"/>
    </source>
</evidence>
<accession>A0A2Z7CZT1</accession>
<dbReference type="AlphaFoldDB" id="A0A2Z7CZT1"/>
<feature type="region of interest" description="Disordered" evidence="1">
    <location>
        <begin position="321"/>
        <end position="351"/>
    </location>
</feature>
<evidence type="ECO:0000256" key="1">
    <source>
        <dbReference type="SAM" id="MobiDB-lite"/>
    </source>
</evidence>
<evidence type="ECO:0000313" key="3">
    <source>
        <dbReference type="Proteomes" id="UP000250235"/>
    </source>
</evidence>